<proteinExistence type="predicted"/>
<protein>
    <submittedName>
        <fullName evidence="1">UBN2 domain-containing protein</fullName>
    </submittedName>
</protein>
<comment type="caution">
    <text evidence="1">The sequence shown here is derived from an EMBL/GenBank/DDBJ whole genome shotgun (WGS) entry which is preliminary data.</text>
</comment>
<gene>
    <name evidence="1" type="ORF">EPI10_025388</name>
</gene>
<dbReference type="EMBL" id="SMMG02000005">
    <property type="protein sequence ID" value="KAA3475173.1"/>
    <property type="molecule type" value="Genomic_DNA"/>
</dbReference>
<name>A0A5B6W1M7_9ROSI</name>
<sequence length="86" mass="10112">METTIIFGQQEWKLARMHWIFRNNLTIAQIKNHGEKITRKSKTKACLFAAVSPTIFTRIMILGSTKAICDHLKKEYQEDERIEKCE</sequence>
<evidence type="ECO:0000313" key="2">
    <source>
        <dbReference type="Proteomes" id="UP000325315"/>
    </source>
</evidence>
<evidence type="ECO:0000313" key="1">
    <source>
        <dbReference type="EMBL" id="KAA3475173.1"/>
    </source>
</evidence>
<reference evidence="2" key="1">
    <citation type="journal article" date="2019" name="Plant Biotechnol. J.">
        <title>Genome sequencing of the Australian wild diploid species Gossypium australe highlights disease resistance and delayed gland morphogenesis.</title>
        <authorList>
            <person name="Cai Y."/>
            <person name="Cai X."/>
            <person name="Wang Q."/>
            <person name="Wang P."/>
            <person name="Zhang Y."/>
            <person name="Cai C."/>
            <person name="Xu Y."/>
            <person name="Wang K."/>
            <person name="Zhou Z."/>
            <person name="Wang C."/>
            <person name="Geng S."/>
            <person name="Li B."/>
            <person name="Dong Q."/>
            <person name="Hou Y."/>
            <person name="Wang H."/>
            <person name="Ai P."/>
            <person name="Liu Z."/>
            <person name="Yi F."/>
            <person name="Sun M."/>
            <person name="An G."/>
            <person name="Cheng J."/>
            <person name="Zhang Y."/>
            <person name="Shi Q."/>
            <person name="Xie Y."/>
            <person name="Shi X."/>
            <person name="Chang Y."/>
            <person name="Huang F."/>
            <person name="Chen Y."/>
            <person name="Hong S."/>
            <person name="Mi L."/>
            <person name="Sun Q."/>
            <person name="Zhang L."/>
            <person name="Zhou B."/>
            <person name="Peng R."/>
            <person name="Zhang X."/>
            <person name="Liu F."/>
        </authorList>
    </citation>
    <scope>NUCLEOTIDE SEQUENCE [LARGE SCALE GENOMIC DNA]</scope>
    <source>
        <strain evidence="2">cv. PA1801</strain>
    </source>
</reference>
<dbReference type="AlphaFoldDB" id="A0A5B6W1M7"/>
<dbReference type="OrthoDB" id="1305366at2759"/>
<keyword evidence="2" id="KW-1185">Reference proteome</keyword>
<organism evidence="1 2">
    <name type="scientific">Gossypium australe</name>
    <dbReference type="NCBI Taxonomy" id="47621"/>
    <lineage>
        <taxon>Eukaryota</taxon>
        <taxon>Viridiplantae</taxon>
        <taxon>Streptophyta</taxon>
        <taxon>Embryophyta</taxon>
        <taxon>Tracheophyta</taxon>
        <taxon>Spermatophyta</taxon>
        <taxon>Magnoliopsida</taxon>
        <taxon>eudicotyledons</taxon>
        <taxon>Gunneridae</taxon>
        <taxon>Pentapetalae</taxon>
        <taxon>rosids</taxon>
        <taxon>malvids</taxon>
        <taxon>Malvales</taxon>
        <taxon>Malvaceae</taxon>
        <taxon>Malvoideae</taxon>
        <taxon>Gossypium</taxon>
    </lineage>
</organism>
<accession>A0A5B6W1M7</accession>
<dbReference type="Proteomes" id="UP000325315">
    <property type="component" value="Unassembled WGS sequence"/>
</dbReference>